<comment type="caution">
    <text evidence="1">The sequence shown here is derived from an EMBL/GenBank/DDBJ whole genome shotgun (WGS) entry which is preliminary data.</text>
</comment>
<dbReference type="Proteomes" id="UP000824533">
    <property type="component" value="Linkage Group LG06"/>
</dbReference>
<evidence type="ECO:0000313" key="2">
    <source>
        <dbReference type="Proteomes" id="UP000824533"/>
    </source>
</evidence>
<reference evidence="1 2" key="1">
    <citation type="journal article" date="2021" name="Front. Genet.">
        <title>Chromosome-Level Genome Assembly Reveals Significant Gene Expansion in the Toll and IMD Signaling Pathways of Dendrolimus kikuchii.</title>
        <authorList>
            <person name="Zhou J."/>
            <person name="Wu P."/>
            <person name="Xiong Z."/>
            <person name="Liu N."/>
            <person name="Zhao N."/>
            <person name="Ji M."/>
            <person name="Qiu Y."/>
            <person name="Yang B."/>
        </authorList>
    </citation>
    <scope>NUCLEOTIDE SEQUENCE [LARGE SCALE GENOMIC DNA]</scope>
    <source>
        <strain evidence="1">Ann1</strain>
    </source>
</reference>
<protein>
    <submittedName>
        <fullName evidence="1">Uncharacterized protein</fullName>
    </submittedName>
</protein>
<name>A0ACC1D8Q6_9NEOP</name>
<dbReference type="EMBL" id="CM034392">
    <property type="protein sequence ID" value="KAJ0180303.1"/>
    <property type="molecule type" value="Genomic_DNA"/>
</dbReference>
<gene>
    <name evidence="1" type="ORF">K1T71_003707</name>
</gene>
<sequence length="62" mass="7395">MHRVGSYRSWPGPKCERTTNQYLCGYAHHNTWDHTARNTIMWDRQSGCSRWLIRATELQRSS</sequence>
<evidence type="ECO:0000313" key="1">
    <source>
        <dbReference type="EMBL" id="KAJ0180303.1"/>
    </source>
</evidence>
<keyword evidence="2" id="KW-1185">Reference proteome</keyword>
<accession>A0ACC1D8Q6</accession>
<organism evidence="1 2">
    <name type="scientific">Dendrolimus kikuchii</name>
    <dbReference type="NCBI Taxonomy" id="765133"/>
    <lineage>
        <taxon>Eukaryota</taxon>
        <taxon>Metazoa</taxon>
        <taxon>Ecdysozoa</taxon>
        <taxon>Arthropoda</taxon>
        <taxon>Hexapoda</taxon>
        <taxon>Insecta</taxon>
        <taxon>Pterygota</taxon>
        <taxon>Neoptera</taxon>
        <taxon>Endopterygota</taxon>
        <taxon>Lepidoptera</taxon>
        <taxon>Glossata</taxon>
        <taxon>Ditrysia</taxon>
        <taxon>Bombycoidea</taxon>
        <taxon>Lasiocampidae</taxon>
        <taxon>Dendrolimus</taxon>
    </lineage>
</organism>
<proteinExistence type="predicted"/>